<dbReference type="OrthoDB" id="9769796at2"/>
<dbReference type="Proteomes" id="UP000234748">
    <property type="component" value="Unassembled WGS sequence"/>
</dbReference>
<dbReference type="Pfam" id="PF05636">
    <property type="entry name" value="HIGH_NTase1"/>
    <property type="match status" value="1"/>
</dbReference>
<dbReference type="NCBIfam" id="NF010191">
    <property type="entry name" value="PRK13670.1"/>
    <property type="match status" value="1"/>
</dbReference>
<name>A0A2N5M007_9BACI</name>
<feature type="binding site" evidence="3">
    <location>
        <begin position="7"/>
        <end position="20"/>
    </location>
    <ligand>
        <name>ATP</name>
        <dbReference type="ChEBI" id="CHEBI:30616"/>
    </ligand>
</feature>
<keyword evidence="1 3" id="KW-0436">Ligase</keyword>
<evidence type="ECO:0000256" key="1">
    <source>
        <dbReference type="ARBA" id="ARBA00022598"/>
    </source>
</evidence>
<dbReference type="PANTHER" id="PTHR37825:SF1">
    <property type="entry name" value="TRNA(MET) CYTIDINE ACETATE LIGASE"/>
    <property type="match status" value="1"/>
</dbReference>
<evidence type="ECO:0000256" key="2">
    <source>
        <dbReference type="ARBA" id="ARBA00022694"/>
    </source>
</evidence>
<sequence>MKSLGIVVEYNPFHNGHAYHIQESLKATGADLVIAVMSGNFLQRGEPALVNKWARTKMALKAGVDIVFELPFPFAAQQADIFARGAIGILEAARCNFVCFGSEEGQIEPFLQVQSFMSQCQTEYNSSVKEFSKAGYSYPKASSLAFKKVAQDTELLDLSKPNNILGLQYVQAIKDSYSIQPCTIQRIMADYHSTELGTHPIASATSIRKRLFEESLSIDSVKNQVPSSTVKELLHYLNQYEAFHNWELYWPLLQYKIISSSSSELAGIYEVEEGLQNRFKGAAESAASFKEFMESVKTKRYTWTRLQRVSLNILMNRSKDQMAAESREPAYLRLLGATDKGRQYLHQQKKKFDLPLITKPSSYKEKLETDILASMIHALPLNPANQTLIRKREFQPPVFLDHEKGS</sequence>
<proteinExistence type="inferred from homology"/>
<protein>
    <recommendedName>
        <fullName evidence="3">tRNA(Met) cytidine acetate ligase</fullName>
        <ecNumber evidence="3">6.3.4.-</ecNumber>
    </recommendedName>
</protein>
<feature type="binding site" evidence="3">
    <location>
        <position position="162"/>
    </location>
    <ligand>
        <name>ATP</name>
        <dbReference type="ChEBI" id="CHEBI:30616"/>
    </ligand>
</feature>
<comment type="function">
    <text evidence="3">Catalyzes the formation of N(4)-acetylcytidine (ac(4)C) at the wobble position of elongator tRNA(Met), using acetate and ATP as substrates. First activates an acetate ion to form acetyladenylate (Ac-AMP) and then transfers the acetyl group to tRNA to form ac(4)C34.</text>
</comment>
<evidence type="ECO:0000313" key="5">
    <source>
        <dbReference type="Proteomes" id="UP000234748"/>
    </source>
</evidence>
<dbReference type="EMBL" id="PGUY01000084">
    <property type="protein sequence ID" value="PLT27690.1"/>
    <property type="molecule type" value="Genomic_DNA"/>
</dbReference>
<reference evidence="4 5" key="1">
    <citation type="submission" date="2017-11" db="EMBL/GenBank/DDBJ databases">
        <title>Comparitive Functional Genomics of Dry Heat Resistant strains isolated from the Viking Spacecraft.</title>
        <authorList>
            <person name="Seuylemezian A."/>
            <person name="Cooper K."/>
            <person name="Vaishampayan P."/>
        </authorList>
    </citation>
    <scope>NUCLEOTIDE SEQUENCE [LARGE SCALE GENOMIC DNA]</scope>
    <source>
        <strain evidence="4 5">V1-29</strain>
    </source>
</reference>
<comment type="catalytic activity">
    <reaction evidence="3">
        <text>cytidine(34) in elongator tRNA(Met) + acetate + ATP = N(4)-acetylcytidine(34) in elongator tRNA(Met) + AMP + diphosphate</text>
        <dbReference type="Rhea" id="RHEA:58144"/>
        <dbReference type="Rhea" id="RHEA-COMP:10693"/>
        <dbReference type="Rhea" id="RHEA-COMP:10694"/>
        <dbReference type="ChEBI" id="CHEBI:30089"/>
        <dbReference type="ChEBI" id="CHEBI:30616"/>
        <dbReference type="ChEBI" id="CHEBI:33019"/>
        <dbReference type="ChEBI" id="CHEBI:74900"/>
        <dbReference type="ChEBI" id="CHEBI:82748"/>
        <dbReference type="ChEBI" id="CHEBI:456215"/>
    </reaction>
</comment>
<dbReference type="GO" id="GO:0016879">
    <property type="term" value="F:ligase activity, forming carbon-nitrogen bonds"/>
    <property type="evidence" value="ECO:0007669"/>
    <property type="project" value="UniProtKB-UniRule"/>
</dbReference>
<accession>A0A2N5M007</accession>
<keyword evidence="2 3" id="KW-0819">tRNA processing</keyword>
<dbReference type="InterPro" id="IPR008513">
    <property type="entry name" value="tRNA(Met)_cyd_acetate_ligase"/>
</dbReference>
<comment type="similarity">
    <text evidence="3">Belongs to the TmcAL family.</text>
</comment>
<keyword evidence="3" id="KW-0547">Nucleotide-binding</keyword>
<dbReference type="AlphaFoldDB" id="A0A2N5M007"/>
<dbReference type="SUPFAM" id="SSF52374">
    <property type="entry name" value="Nucleotidylyl transferase"/>
    <property type="match status" value="1"/>
</dbReference>
<dbReference type="EC" id="6.3.4.-" evidence="3"/>
<comment type="caution">
    <text evidence="4">The sequence shown here is derived from an EMBL/GenBank/DDBJ whole genome shotgun (WGS) entry which is preliminary data.</text>
</comment>
<dbReference type="GO" id="GO:0006400">
    <property type="term" value="P:tRNA modification"/>
    <property type="evidence" value="ECO:0007669"/>
    <property type="project" value="UniProtKB-UniRule"/>
</dbReference>
<feature type="binding site" evidence="3">
    <location>
        <begin position="186"/>
        <end position="187"/>
    </location>
    <ligand>
        <name>ATP</name>
        <dbReference type="ChEBI" id="CHEBI:30616"/>
    </ligand>
</feature>
<feature type="binding site" evidence="3">
    <location>
        <position position="101"/>
    </location>
    <ligand>
        <name>ATP</name>
        <dbReference type="ChEBI" id="CHEBI:30616"/>
    </ligand>
</feature>
<gene>
    <name evidence="3" type="primary">tmcAL</name>
    <name evidence="4" type="ORF">CUU66_22490</name>
</gene>
<dbReference type="HAMAP" id="MF_01539">
    <property type="entry name" value="TmcAL"/>
    <property type="match status" value="1"/>
</dbReference>
<keyword evidence="5" id="KW-1185">Reference proteome</keyword>
<comment type="subcellular location">
    <subcellularLocation>
        <location evidence="3">Cytoplasm</location>
    </subcellularLocation>
</comment>
<keyword evidence="3" id="KW-0820">tRNA-binding</keyword>
<keyword evidence="3" id="KW-0067">ATP-binding</keyword>
<dbReference type="GO" id="GO:0016740">
    <property type="term" value="F:transferase activity"/>
    <property type="evidence" value="ECO:0007669"/>
    <property type="project" value="UniProtKB-KW"/>
</dbReference>
<dbReference type="Gene3D" id="3.40.50.620">
    <property type="entry name" value="HUPs"/>
    <property type="match status" value="1"/>
</dbReference>
<evidence type="ECO:0000256" key="3">
    <source>
        <dbReference type="HAMAP-Rule" id="MF_01539"/>
    </source>
</evidence>
<keyword evidence="3" id="KW-0694">RNA-binding</keyword>
<keyword evidence="3" id="KW-0963">Cytoplasm</keyword>
<dbReference type="GO" id="GO:0005524">
    <property type="term" value="F:ATP binding"/>
    <property type="evidence" value="ECO:0007669"/>
    <property type="project" value="UniProtKB-KW"/>
</dbReference>
<dbReference type="GO" id="GO:0005737">
    <property type="term" value="C:cytoplasm"/>
    <property type="evidence" value="ECO:0007669"/>
    <property type="project" value="UniProtKB-SubCell"/>
</dbReference>
<dbReference type="PANTHER" id="PTHR37825">
    <property type="entry name" value="TRNA(MET) CYTIDINE ACETATE LIGASE"/>
    <property type="match status" value="1"/>
</dbReference>
<dbReference type="GO" id="GO:0000049">
    <property type="term" value="F:tRNA binding"/>
    <property type="evidence" value="ECO:0007669"/>
    <property type="project" value="UniProtKB-KW"/>
</dbReference>
<keyword evidence="4" id="KW-0808">Transferase</keyword>
<dbReference type="InterPro" id="IPR014729">
    <property type="entry name" value="Rossmann-like_a/b/a_fold"/>
</dbReference>
<organism evidence="4 5">
    <name type="scientific">Peribacillus deserti</name>
    <dbReference type="NCBI Taxonomy" id="673318"/>
    <lineage>
        <taxon>Bacteria</taxon>
        <taxon>Bacillati</taxon>
        <taxon>Bacillota</taxon>
        <taxon>Bacilli</taxon>
        <taxon>Bacillales</taxon>
        <taxon>Bacillaceae</taxon>
        <taxon>Peribacillus</taxon>
    </lineage>
</organism>
<evidence type="ECO:0000313" key="4">
    <source>
        <dbReference type="EMBL" id="PLT27690.1"/>
    </source>
</evidence>